<reference evidence="1" key="1">
    <citation type="journal article" date="2023" name="Insect Mol. Biol.">
        <title>Genome sequencing provides insights into the evolution of gene families encoding plant cell wall-degrading enzymes in longhorned beetles.</title>
        <authorList>
            <person name="Shin N.R."/>
            <person name="Okamura Y."/>
            <person name="Kirsch R."/>
            <person name="Pauchet Y."/>
        </authorList>
    </citation>
    <scope>NUCLEOTIDE SEQUENCE</scope>
    <source>
        <strain evidence="1">AMC_N1</strain>
    </source>
</reference>
<name>A0AAV8Y5U7_9CUCU</name>
<dbReference type="PANTHER" id="PTHR47326">
    <property type="entry name" value="TRANSPOSABLE ELEMENT TC3 TRANSPOSASE-LIKE PROTEIN"/>
    <property type="match status" value="1"/>
</dbReference>
<sequence>SLITYLKSRNNFDLMTAVNKLSNFTKNSTRERAIAIRAQDEELILNTIEDEPHISTRNLSRQSGISQTSVHRVIRRNLPHPYHIQKVQELLPEDLVKRVTFCQFITFIYYIKTFIFKRKFSLLMKLVSPADVLQIYITMET</sequence>
<dbReference type="Proteomes" id="UP001162162">
    <property type="component" value="Unassembled WGS sequence"/>
</dbReference>
<protein>
    <recommendedName>
        <fullName evidence="3">Transposase</fullName>
    </recommendedName>
</protein>
<organism evidence="1 2">
    <name type="scientific">Aromia moschata</name>
    <dbReference type="NCBI Taxonomy" id="1265417"/>
    <lineage>
        <taxon>Eukaryota</taxon>
        <taxon>Metazoa</taxon>
        <taxon>Ecdysozoa</taxon>
        <taxon>Arthropoda</taxon>
        <taxon>Hexapoda</taxon>
        <taxon>Insecta</taxon>
        <taxon>Pterygota</taxon>
        <taxon>Neoptera</taxon>
        <taxon>Endopterygota</taxon>
        <taxon>Coleoptera</taxon>
        <taxon>Polyphaga</taxon>
        <taxon>Cucujiformia</taxon>
        <taxon>Chrysomeloidea</taxon>
        <taxon>Cerambycidae</taxon>
        <taxon>Cerambycinae</taxon>
        <taxon>Callichromatini</taxon>
        <taxon>Aromia</taxon>
    </lineage>
</organism>
<evidence type="ECO:0008006" key="3">
    <source>
        <dbReference type="Google" id="ProtNLM"/>
    </source>
</evidence>
<gene>
    <name evidence="1" type="ORF">NQ318_004627</name>
</gene>
<evidence type="ECO:0000313" key="1">
    <source>
        <dbReference type="EMBL" id="KAJ8946258.1"/>
    </source>
</evidence>
<feature type="non-terminal residue" evidence="1">
    <location>
        <position position="1"/>
    </location>
</feature>
<dbReference type="EMBL" id="JAPWTK010000191">
    <property type="protein sequence ID" value="KAJ8946258.1"/>
    <property type="molecule type" value="Genomic_DNA"/>
</dbReference>
<accession>A0AAV8Y5U7</accession>
<keyword evidence="2" id="KW-1185">Reference proteome</keyword>
<dbReference type="AlphaFoldDB" id="A0AAV8Y5U7"/>
<evidence type="ECO:0000313" key="2">
    <source>
        <dbReference type="Proteomes" id="UP001162162"/>
    </source>
</evidence>
<comment type="caution">
    <text evidence="1">The sequence shown here is derived from an EMBL/GenBank/DDBJ whole genome shotgun (WGS) entry which is preliminary data.</text>
</comment>
<proteinExistence type="predicted"/>
<dbReference type="PANTHER" id="PTHR47326:SF1">
    <property type="entry name" value="HTH PSQ-TYPE DOMAIN-CONTAINING PROTEIN"/>
    <property type="match status" value="1"/>
</dbReference>
<dbReference type="Pfam" id="PF13412">
    <property type="entry name" value="HTH_24"/>
    <property type="match status" value="1"/>
</dbReference>